<evidence type="ECO:0000313" key="2">
    <source>
        <dbReference type="EMBL" id="CCH77988.1"/>
    </source>
</evidence>
<proteinExistence type="predicted"/>
<feature type="region of interest" description="Disordered" evidence="1">
    <location>
        <begin position="69"/>
        <end position="127"/>
    </location>
</feature>
<dbReference type="AlphaFoldDB" id="A0A077LVM5"/>
<gene>
    <name evidence="2" type="ORF">BN12_2400002</name>
</gene>
<protein>
    <submittedName>
        <fullName evidence="2">Uncharacterized protein</fullName>
    </submittedName>
</protein>
<dbReference type="STRING" id="1194083.BN12_2400002"/>
<feature type="compositionally biased region" description="Basic and acidic residues" evidence="1">
    <location>
        <begin position="114"/>
        <end position="127"/>
    </location>
</feature>
<reference evidence="2 3" key="1">
    <citation type="journal article" date="2013" name="ISME J.">
        <title>A metabolic model for members of the genus Tetrasphaera involved in enhanced biological phosphorus removal.</title>
        <authorList>
            <person name="Kristiansen R."/>
            <person name="Nguyen H.T.T."/>
            <person name="Saunders A.M."/>
            <person name="Nielsen J.L."/>
            <person name="Wimmer R."/>
            <person name="Le V.Q."/>
            <person name="McIlroy S.J."/>
            <person name="Petrovski S."/>
            <person name="Seviour R.J."/>
            <person name="Calteau A."/>
            <person name="Nielsen K.L."/>
            <person name="Nielsen P.H."/>
        </authorList>
    </citation>
    <scope>NUCLEOTIDE SEQUENCE [LARGE SCALE GENOMIC DNA]</scope>
    <source>
        <strain evidence="2 3">T1-X7</strain>
    </source>
</reference>
<sequence length="127" mass="14775">MSNRSRTACSLAPAYFHHWRSKERISRSRSLSSAPEDVVRTGCWETFTHRPFWWLAVRHYIDRMTDLSFGPPGDGRSRHAGRHVPTGPAPPVRRCRRRRCRHTPMEVCRMPPDGGRRSRRAEATLEP</sequence>
<accession>A0A077LVM5</accession>
<dbReference type="EMBL" id="CAJB01000158">
    <property type="protein sequence ID" value="CCH77988.1"/>
    <property type="molecule type" value="Genomic_DNA"/>
</dbReference>
<dbReference type="Proteomes" id="UP000035721">
    <property type="component" value="Unassembled WGS sequence"/>
</dbReference>
<keyword evidence="3" id="KW-1185">Reference proteome</keyword>
<evidence type="ECO:0000256" key="1">
    <source>
        <dbReference type="SAM" id="MobiDB-lite"/>
    </source>
</evidence>
<evidence type="ECO:0000313" key="3">
    <source>
        <dbReference type="Proteomes" id="UP000035721"/>
    </source>
</evidence>
<comment type="caution">
    <text evidence="2">The sequence shown here is derived from an EMBL/GenBank/DDBJ whole genome shotgun (WGS) entry which is preliminary data.</text>
</comment>
<organism evidence="2 3">
    <name type="scientific">Nostocoides japonicum T1-X7</name>
    <dbReference type="NCBI Taxonomy" id="1194083"/>
    <lineage>
        <taxon>Bacteria</taxon>
        <taxon>Bacillati</taxon>
        <taxon>Actinomycetota</taxon>
        <taxon>Actinomycetes</taxon>
        <taxon>Micrococcales</taxon>
        <taxon>Intrasporangiaceae</taxon>
        <taxon>Nostocoides</taxon>
    </lineage>
</organism>
<feature type="compositionally biased region" description="Basic residues" evidence="1">
    <location>
        <begin position="93"/>
        <end position="102"/>
    </location>
</feature>
<name>A0A077LVM5_9MICO</name>